<dbReference type="CDD" id="cd13836">
    <property type="entry name" value="IHF_B"/>
    <property type="match status" value="1"/>
</dbReference>
<dbReference type="PATRIC" id="fig|580047.4.peg.294"/>
<accession>G4NP91</accession>
<dbReference type="GO" id="GO:0003677">
    <property type="term" value="F:DNA binding"/>
    <property type="evidence" value="ECO:0007669"/>
    <property type="project" value="UniProtKB-KW"/>
</dbReference>
<dbReference type="Gene3D" id="4.10.520.10">
    <property type="entry name" value="IHF-like DNA-binding proteins"/>
    <property type="match status" value="1"/>
</dbReference>
<evidence type="ECO:0000256" key="4">
    <source>
        <dbReference type="ARBA" id="ARBA00023125"/>
    </source>
</evidence>
<protein>
    <recommendedName>
        <fullName evidence="5">Probable DNA-binding protein HU</fullName>
    </recommendedName>
</protein>
<dbReference type="PANTHER" id="PTHR33175:SF2">
    <property type="entry name" value="INTEGRATION HOST FACTOR SUBUNIT ALPHA"/>
    <property type="match status" value="1"/>
</dbReference>
<comment type="function">
    <text evidence="1">Histone-like DNA-binding protein which is capable of wrapping DNA to stabilize it, and thus to prevent its denaturation under extreme environmental conditions.</text>
</comment>
<dbReference type="GO" id="GO:0005829">
    <property type="term" value="C:cytosol"/>
    <property type="evidence" value="ECO:0007669"/>
    <property type="project" value="TreeGrafter"/>
</dbReference>
<proteinExistence type="inferred from homology"/>
<dbReference type="SMART" id="SM00411">
    <property type="entry name" value="BHL"/>
    <property type="match status" value="1"/>
</dbReference>
<dbReference type="EMBL" id="CP002401">
    <property type="protein sequence ID" value="AEP35103.1"/>
    <property type="molecule type" value="Genomic_DNA"/>
</dbReference>
<evidence type="ECO:0000256" key="2">
    <source>
        <dbReference type="ARBA" id="ARBA00010529"/>
    </source>
</evidence>
<keyword evidence="3" id="KW-0226">DNA condensation</keyword>
<organism evidence="7 8">
    <name type="scientific">Chlamydia trachomatis serovar A (strain A2497)</name>
    <dbReference type="NCBI Taxonomy" id="580047"/>
    <lineage>
        <taxon>Bacteria</taxon>
        <taxon>Pseudomonadati</taxon>
        <taxon>Chlamydiota</taxon>
        <taxon>Chlamydiia</taxon>
        <taxon>Chlamydiales</taxon>
        <taxon>Chlamydiaceae</taxon>
        <taxon>Chlamydia/Chlamydophila group</taxon>
        <taxon>Chlamydia</taxon>
    </lineage>
</organism>
<evidence type="ECO:0000256" key="3">
    <source>
        <dbReference type="ARBA" id="ARBA00023067"/>
    </source>
</evidence>
<dbReference type="Proteomes" id="UP000009287">
    <property type="component" value="Chromosome"/>
</dbReference>
<dbReference type="GO" id="GO:0030527">
    <property type="term" value="F:structural constituent of chromatin"/>
    <property type="evidence" value="ECO:0007669"/>
    <property type="project" value="InterPro"/>
</dbReference>
<evidence type="ECO:0000313" key="8">
    <source>
        <dbReference type="Proteomes" id="UP000009287"/>
    </source>
</evidence>
<dbReference type="PANTHER" id="PTHR33175">
    <property type="entry name" value="DNA-BINDING PROTEIN HU"/>
    <property type="match status" value="1"/>
</dbReference>
<evidence type="ECO:0000256" key="6">
    <source>
        <dbReference type="RuleBase" id="RU003939"/>
    </source>
</evidence>
<evidence type="ECO:0000313" key="7">
    <source>
        <dbReference type="EMBL" id="AEP35103.1"/>
    </source>
</evidence>
<name>G4NP91_CHLT4</name>
<sequence>MQLVGRFCAFMEKIKKVLNPKDECILYAYIAVFRDARVTTLTRRQQATMATMTKKKLISTISQDHKIHPNHVRTVIQNFLDKMTDALVQGDRLEFRDFGVLQVVERKPKVGRNPKNAAVPIHIPARRAVKFTPGKRMKRLIETPTKSS</sequence>
<dbReference type="FunFam" id="4.10.520.10:FF:000017">
    <property type="entry name" value="Integration host factor alpha-subunit"/>
    <property type="match status" value="1"/>
</dbReference>
<dbReference type="Pfam" id="PF00216">
    <property type="entry name" value="Bac_DNA_binding"/>
    <property type="match status" value="1"/>
</dbReference>
<dbReference type="InterPro" id="IPR000119">
    <property type="entry name" value="Hist_DNA-bd"/>
</dbReference>
<reference evidence="7 8" key="1">
    <citation type="journal article" date="2011" name="J. Exp. Med.">
        <title>A live-attenuated chlamydial vaccine protects against trachoma in nonhuman primates.</title>
        <authorList>
            <person name="Kari L."/>
            <person name="Whitmire W.M."/>
            <person name="Olivares-Zavaleta N."/>
            <person name="Goheen M.M."/>
            <person name="Taylor L.D."/>
            <person name="Carlson J.H."/>
            <person name="Sturdevant G.L."/>
            <person name="Lu C."/>
            <person name="Bakios L.E."/>
            <person name="Randall L.B."/>
            <person name="Parnell M.J."/>
            <person name="Zhong G."/>
            <person name="Caldwell H.D."/>
        </authorList>
    </citation>
    <scope>NUCLEOTIDE SEQUENCE [LARGE SCALE GENOMIC DNA]</scope>
    <source>
        <strain evidence="7 8">A2497</strain>
    </source>
</reference>
<gene>
    <name evidence="7" type="ordered locus">CTO_0289</name>
</gene>
<dbReference type="InterPro" id="IPR010992">
    <property type="entry name" value="IHF-like_DNA-bd_dom_sf"/>
</dbReference>
<dbReference type="AlphaFoldDB" id="G4NP91"/>
<dbReference type="KEGG" id="cra:CTO_0289"/>
<evidence type="ECO:0000256" key="1">
    <source>
        <dbReference type="ARBA" id="ARBA00003819"/>
    </source>
</evidence>
<keyword evidence="4" id="KW-0238">DNA-binding</keyword>
<evidence type="ECO:0000256" key="5">
    <source>
        <dbReference type="ARBA" id="ARBA00069464"/>
    </source>
</evidence>
<dbReference type="SUPFAM" id="SSF47729">
    <property type="entry name" value="IHF-like DNA-binding proteins"/>
    <property type="match status" value="1"/>
</dbReference>
<dbReference type="GO" id="GO:0030261">
    <property type="term" value="P:chromosome condensation"/>
    <property type="evidence" value="ECO:0007669"/>
    <property type="project" value="UniProtKB-KW"/>
</dbReference>
<comment type="similarity">
    <text evidence="2 6">Belongs to the bacterial histone-like protein family.</text>
</comment>